<reference evidence="1 2" key="1">
    <citation type="submission" date="2021-03" db="EMBL/GenBank/DDBJ databases">
        <title>Pseudidiomarina terrestris, a new bacterium isolated from saline soil.</title>
        <authorList>
            <person name="Galisteo C."/>
            <person name="De La Haba R."/>
            <person name="Sanchez-Porro C."/>
            <person name="Ventosa A."/>
        </authorList>
    </citation>
    <scope>NUCLEOTIDE SEQUENCE [LARGE SCALE GENOMIC DNA]</scope>
    <source>
        <strain evidence="2">1APR75-15</strain>
    </source>
</reference>
<sequence>FSNQSGVFSSLYERILASEDAFLCLNPVSAHTVCLAWYIVKERRFSPLGNSEAGCVFYAFRGQRQDPFGSFFCKRFALLARVTAAYASVTTAANYKDHRRPCKIFFQKPN</sequence>
<comment type="caution">
    <text evidence="1">The sequence shown here is derived from an EMBL/GenBank/DDBJ whole genome shotgun (WGS) entry which is preliminary data.</text>
</comment>
<evidence type="ECO:0000313" key="1">
    <source>
        <dbReference type="EMBL" id="MDN7129822.1"/>
    </source>
</evidence>
<accession>A0ABT8MIP7</accession>
<gene>
    <name evidence="1" type="ORF">J6I92_08045</name>
</gene>
<proteinExistence type="predicted"/>
<dbReference type="RefSeq" id="WP_301721373.1">
    <property type="nucleotide sequence ID" value="NZ_JAGGJC010000003.1"/>
</dbReference>
<keyword evidence="2" id="KW-1185">Reference proteome</keyword>
<organism evidence="1 2">
    <name type="scientific">Pseudidiomarina terrestris</name>
    <dbReference type="NCBI Taxonomy" id="2820060"/>
    <lineage>
        <taxon>Bacteria</taxon>
        <taxon>Pseudomonadati</taxon>
        <taxon>Pseudomonadota</taxon>
        <taxon>Gammaproteobacteria</taxon>
        <taxon>Alteromonadales</taxon>
        <taxon>Idiomarinaceae</taxon>
        <taxon>Pseudidiomarina</taxon>
    </lineage>
</organism>
<feature type="non-terminal residue" evidence="1">
    <location>
        <position position="1"/>
    </location>
</feature>
<dbReference type="EMBL" id="JAGGJC010000003">
    <property type="protein sequence ID" value="MDN7129822.1"/>
    <property type="molecule type" value="Genomic_DNA"/>
</dbReference>
<evidence type="ECO:0000313" key="2">
    <source>
        <dbReference type="Proteomes" id="UP001169491"/>
    </source>
</evidence>
<name>A0ABT8MIP7_9GAMM</name>
<protein>
    <submittedName>
        <fullName evidence="1">Uncharacterized protein</fullName>
    </submittedName>
</protein>
<dbReference type="Proteomes" id="UP001169491">
    <property type="component" value="Unassembled WGS sequence"/>
</dbReference>